<comment type="caution">
    <text evidence="2">The sequence shown here is derived from an EMBL/GenBank/DDBJ whole genome shotgun (WGS) entry which is preliminary data.</text>
</comment>
<evidence type="ECO:0000313" key="3">
    <source>
        <dbReference type="Proteomes" id="UP001596457"/>
    </source>
</evidence>
<reference evidence="3" key="1">
    <citation type="journal article" date="2019" name="Int. J. Syst. Evol. Microbiol.">
        <title>The Global Catalogue of Microorganisms (GCM) 10K type strain sequencing project: providing services to taxonomists for standard genome sequencing and annotation.</title>
        <authorList>
            <consortium name="The Broad Institute Genomics Platform"/>
            <consortium name="The Broad Institute Genome Sequencing Center for Infectious Disease"/>
            <person name="Wu L."/>
            <person name="Ma J."/>
        </authorList>
    </citation>
    <scope>NUCLEOTIDE SEQUENCE [LARGE SCALE GENOMIC DNA]</scope>
    <source>
        <strain evidence="3">CCUG 53903</strain>
    </source>
</reference>
<dbReference type="RefSeq" id="WP_382201891.1">
    <property type="nucleotide sequence ID" value="NZ_JBHTBZ010000041.1"/>
</dbReference>
<dbReference type="Proteomes" id="UP001596457">
    <property type="component" value="Unassembled WGS sequence"/>
</dbReference>
<dbReference type="Pfam" id="PF11828">
    <property type="entry name" value="DUF3348"/>
    <property type="match status" value="1"/>
</dbReference>
<name>A0ABW2SDL6_9BURK</name>
<protein>
    <submittedName>
        <fullName evidence="2">DUF3348 family protein</fullName>
    </submittedName>
</protein>
<dbReference type="EMBL" id="JBHTBZ010000041">
    <property type="protein sequence ID" value="MFC7461588.1"/>
    <property type="molecule type" value="Genomic_DNA"/>
</dbReference>
<feature type="region of interest" description="Disordered" evidence="1">
    <location>
        <begin position="116"/>
        <end position="149"/>
    </location>
</feature>
<gene>
    <name evidence="2" type="ORF">ACFQU0_14235</name>
</gene>
<accession>A0ABW2SDL6</accession>
<organism evidence="2 3">
    <name type="scientific">Hydrogenophaga defluvii</name>
    <dbReference type="NCBI Taxonomy" id="249410"/>
    <lineage>
        <taxon>Bacteria</taxon>
        <taxon>Pseudomonadati</taxon>
        <taxon>Pseudomonadota</taxon>
        <taxon>Betaproteobacteria</taxon>
        <taxon>Burkholderiales</taxon>
        <taxon>Comamonadaceae</taxon>
        <taxon>Hydrogenophaga</taxon>
    </lineage>
</organism>
<keyword evidence="3" id="KW-1185">Reference proteome</keyword>
<feature type="compositionally biased region" description="Pro residues" evidence="1">
    <location>
        <begin position="136"/>
        <end position="146"/>
    </location>
</feature>
<evidence type="ECO:0000256" key="1">
    <source>
        <dbReference type="SAM" id="MobiDB-lite"/>
    </source>
</evidence>
<proteinExistence type="predicted"/>
<feature type="compositionally biased region" description="Low complexity" evidence="1">
    <location>
        <begin position="125"/>
        <end position="134"/>
    </location>
</feature>
<sequence>MTRRCSSATALAMSAQGHHPLGGMLSRTNFSSSTLVRLLAQATGAGTGAPREDLAERLSLWLNAFDAVALHGIHQSVGTDTPVASPGGPAADAAQRDTVAQFQRTRAALVAAITGQRPPPEATARKAAAATLRRVPAPPPPPAPEAPEPDYSRFFKRHLELQRDMALKIGPLRVQVRQVLARSQPHLRPLAALDALMEQTLAAREHKLLGQVPMLLEKRFEQLCAATGAGPVVFGREWEAIVLAELHLRLQPVVGMMEAWGASPQTTQ</sequence>
<dbReference type="InterPro" id="IPR021783">
    <property type="entry name" value="DUF3348"/>
</dbReference>
<evidence type="ECO:0000313" key="2">
    <source>
        <dbReference type="EMBL" id="MFC7461588.1"/>
    </source>
</evidence>